<dbReference type="InterPro" id="IPR050176">
    <property type="entry name" value="LTTR"/>
</dbReference>
<evidence type="ECO:0000256" key="1">
    <source>
        <dbReference type="ARBA" id="ARBA00009437"/>
    </source>
</evidence>
<dbReference type="Pfam" id="PF00126">
    <property type="entry name" value="HTH_1"/>
    <property type="match status" value="1"/>
</dbReference>
<keyword evidence="2" id="KW-0805">Transcription regulation</keyword>
<gene>
    <name evidence="6" type="ORF">C9I57_18530</name>
</gene>
<dbReference type="NCBIfam" id="TIGR03298">
    <property type="entry name" value="argP"/>
    <property type="match status" value="1"/>
</dbReference>
<feature type="domain" description="HTH lysR-type" evidence="5">
    <location>
        <begin position="1"/>
        <end position="58"/>
    </location>
</feature>
<sequence>MNFDSLQLKTFAVVVETGNYGRAAKLLNVSRGAVSQRIISLEDKFGTRLLIRKSMTPTHAGERLLEHIQKQKLLEADTLERMKPCAGSRVRVGIAVNADSLATWFGPVACAIAKENVALELIVDDQDHTLSVLARGEAMGCISTARAAPPGFVAEPIGAMEYQCVATPPFVEANFAHGLNLGDVLAAPAVLFNRKDALHAKFLEQVLGFPVTGYATHHFPSPEALLMAICMGVGYGLVPALQVEPLIHSGDLVVLAPYSKLAVSLYWHHWKSALPAARAISDAILREARRILTQPCLRREPG</sequence>
<dbReference type="InterPro" id="IPR036388">
    <property type="entry name" value="WH-like_DNA-bd_sf"/>
</dbReference>
<dbReference type="InterPro" id="IPR005119">
    <property type="entry name" value="LysR_subst-bd"/>
</dbReference>
<dbReference type="EMBL" id="PYUC01000009">
    <property type="protein sequence ID" value="PTB19058.1"/>
    <property type="molecule type" value="Genomic_DNA"/>
</dbReference>
<dbReference type="AlphaFoldDB" id="A0A2T3XRE2"/>
<reference evidence="6 7" key="1">
    <citation type="submission" date="2018-03" db="EMBL/GenBank/DDBJ databases">
        <title>Whole genome analyses suggest that Burkholderia sensu lato contains two further novel genera in the rhizoxinica-symbiotica group Mycetohabitans gen. nov., and Trinickia gen. nov.: implications for the evolution of diazotrophy and nodulation in the Burkholderiaceae.</title>
        <authorList>
            <person name="Estrada De Los Santos P."/>
            <person name="Palmer M."/>
            <person name="Chavez-Ramirez B."/>
            <person name="Steenkamp E.T."/>
            <person name="Hirsch A.M."/>
            <person name="Manyaka P."/>
            <person name="Maluk M."/>
            <person name="Lafos M."/>
            <person name="Crook M."/>
            <person name="Gross E."/>
            <person name="Simon M.F."/>
            <person name="Bueno Dos Reis Junior F."/>
            <person name="Poole P.S."/>
            <person name="Venter S.N."/>
            <person name="James E.K."/>
        </authorList>
    </citation>
    <scope>NUCLEOTIDE SEQUENCE [LARGE SCALE GENOMIC DNA]</scope>
    <source>
        <strain evidence="6 7">JPY-366</strain>
    </source>
</reference>
<organism evidence="6 7">
    <name type="scientific">Trinickia symbiotica</name>
    <dbReference type="NCBI Taxonomy" id="863227"/>
    <lineage>
        <taxon>Bacteria</taxon>
        <taxon>Pseudomonadati</taxon>
        <taxon>Pseudomonadota</taxon>
        <taxon>Betaproteobacteria</taxon>
        <taxon>Burkholderiales</taxon>
        <taxon>Burkholderiaceae</taxon>
        <taxon>Trinickia</taxon>
    </lineage>
</organism>
<dbReference type="Gene3D" id="1.10.10.10">
    <property type="entry name" value="Winged helix-like DNA-binding domain superfamily/Winged helix DNA-binding domain"/>
    <property type="match status" value="1"/>
</dbReference>
<comment type="similarity">
    <text evidence="1">Belongs to the LysR transcriptional regulatory family.</text>
</comment>
<evidence type="ECO:0000313" key="6">
    <source>
        <dbReference type="EMBL" id="PTB19058.1"/>
    </source>
</evidence>
<evidence type="ECO:0000256" key="2">
    <source>
        <dbReference type="ARBA" id="ARBA00023015"/>
    </source>
</evidence>
<dbReference type="RefSeq" id="WP_107152113.1">
    <property type="nucleotide sequence ID" value="NZ_PYUC01000009.1"/>
</dbReference>
<dbReference type="GO" id="GO:0003700">
    <property type="term" value="F:DNA-binding transcription factor activity"/>
    <property type="evidence" value="ECO:0007669"/>
    <property type="project" value="InterPro"/>
</dbReference>
<dbReference type="NCBIfam" id="NF002964">
    <property type="entry name" value="PRK03635.1"/>
    <property type="match status" value="1"/>
</dbReference>
<keyword evidence="3" id="KW-0238">DNA-binding</keyword>
<dbReference type="SUPFAM" id="SSF53850">
    <property type="entry name" value="Periplasmic binding protein-like II"/>
    <property type="match status" value="1"/>
</dbReference>
<evidence type="ECO:0000259" key="5">
    <source>
        <dbReference type="PROSITE" id="PS50931"/>
    </source>
</evidence>
<dbReference type="SUPFAM" id="SSF46785">
    <property type="entry name" value="Winged helix' DNA-binding domain"/>
    <property type="match status" value="1"/>
</dbReference>
<dbReference type="InterPro" id="IPR017685">
    <property type="entry name" value="ArgP"/>
</dbReference>
<dbReference type="PROSITE" id="PS50931">
    <property type="entry name" value="HTH_LYSR"/>
    <property type="match status" value="1"/>
</dbReference>
<proteinExistence type="inferred from homology"/>
<dbReference type="InterPro" id="IPR036390">
    <property type="entry name" value="WH_DNA-bd_sf"/>
</dbReference>
<dbReference type="Pfam" id="PF03466">
    <property type="entry name" value="LysR_substrate"/>
    <property type="match status" value="1"/>
</dbReference>
<evidence type="ECO:0000313" key="7">
    <source>
        <dbReference type="Proteomes" id="UP000240638"/>
    </source>
</evidence>
<evidence type="ECO:0000256" key="4">
    <source>
        <dbReference type="ARBA" id="ARBA00023163"/>
    </source>
</evidence>
<name>A0A2T3XRE2_9BURK</name>
<protein>
    <submittedName>
        <fullName evidence="6">Chromosome replication initiation inhibitor protein</fullName>
    </submittedName>
</protein>
<dbReference type="PANTHER" id="PTHR30579">
    <property type="entry name" value="TRANSCRIPTIONAL REGULATOR"/>
    <property type="match status" value="1"/>
</dbReference>
<comment type="caution">
    <text evidence="6">The sequence shown here is derived from an EMBL/GenBank/DDBJ whole genome shotgun (WGS) entry which is preliminary data.</text>
</comment>
<dbReference type="Gene3D" id="3.40.190.290">
    <property type="match status" value="1"/>
</dbReference>
<dbReference type="NCBIfam" id="NF009888">
    <property type="entry name" value="PRK13348.1"/>
    <property type="match status" value="1"/>
</dbReference>
<dbReference type="GO" id="GO:0003677">
    <property type="term" value="F:DNA binding"/>
    <property type="evidence" value="ECO:0007669"/>
    <property type="project" value="UniProtKB-KW"/>
</dbReference>
<evidence type="ECO:0000256" key="3">
    <source>
        <dbReference type="ARBA" id="ARBA00023125"/>
    </source>
</evidence>
<dbReference type="InterPro" id="IPR000847">
    <property type="entry name" value="LysR_HTH_N"/>
</dbReference>
<accession>A0A2T3XRE2</accession>
<keyword evidence="4" id="KW-0804">Transcription</keyword>
<dbReference type="PANTHER" id="PTHR30579:SF2">
    <property type="entry name" value="HTH-TYPE TRANSCRIPTIONAL REGULATOR ARGP"/>
    <property type="match status" value="1"/>
</dbReference>
<dbReference type="Proteomes" id="UP000240638">
    <property type="component" value="Unassembled WGS sequence"/>
</dbReference>